<dbReference type="PANTHER" id="PTHR31272">
    <property type="entry name" value="CYTOCHROME C-TYPE BIOGENESIS PROTEIN HI_1454-RELATED"/>
    <property type="match status" value="1"/>
</dbReference>
<keyword evidence="2" id="KW-0472">Membrane</keyword>
<dbReference type="PANTHER" id="PTHR31272:SF4">
    <property type="entry name" value="CYTOCHROME C-TYPE BIOGENESIS PROTEIN HI_1454-RELATED"/>
    <property type="match status" value="1"/>
</dbReference>
<dbReference type="Proteomes" id="UP000502331">
    <property type="component" value="Chromosome"/>
</dbReference>
<feature type="transmembrane region" description="Helical" evidence="2">
    <location>
        <begin position="125"/>
        <end position="155"/>
    </location>
</feature>
<evidence type="ECO:0000313" key="3">
    <source>
        <dbReference type="EMBL" id="QIV87438.1"/>
    </source>
</evidence>
<evidence type="ECO:0000256" key="2">
    <source>
        <dbReference type="SAM" id="Phobius"/>
    </source>
</evidence>
<keyword evidence="2" id="KW-1133">Transmembrane helix</keyword>
<feature type="transmembrane region" description="Helical" evidence="2">
    <location>
        <begin position="6"/>
        <end position="32"/>
    </location>
</feature>
<keyword evidence="4" id="KW-1185">Reference proteome</keyword>
<feature type="transmembrane region" description="Helical" evidence="2">
    <location>
        <begin position="245"/>
        <end position="272"/>
    </location>
</feature>
<feature type="transmembrane region" description="Helical" evidence="2">
    <location>
        <begin position="161"/>
        <end position="182"/>
    </location>
</feature>
<sequence length="322" mass="32266">MTTGVLGLAFLTGMLATVNPCGFAMLPTYLAYFIGAGPGAGRKRPLLAGLRAGVALSAGFATVFVTAGLLAAVGLRSVASALPWAAALIGAVIVAAGLGMVFGWQLPGTRLNLSRILKTGGTGSGLRAVFGYGVAYAVAALSCSLALLLAVVAQAVSTGSLAGLLAVFAAYALGSSVVLVLLSLGAAVARDALARHVRRLLPFVNRLGGAALVLAGIYLLLYWLPALSGGQAGGIMSGAVTEASTGLSVFIAGNWAIITSAAVAVVLAAVALSLRRRSKSKAQDSNMPAEEAESSENTESCCSPAPHLPHTAPVRDNQQGNP</sequence>
<evidence type="ECO:0000313" key="4">
    <source>
        <dbReference type="Proteomes" id="UP000502331"/>
    </source>
</evidence>
<keyword evidence="2" id="KW-0812">Transmembrane</keyword>
<feature type="transmembrane region" description="Helical" evidence="2">
    <location>
        <begin position="81"/>
        <end position="104"/>
    </location>
</feature>
<reference evidence="3 4" key="1">
    <citation type="submission" date="2018-09" db="EMBL/GenBank/DDBJ databases">
        <title>Glutamicibacter mishrai S5-52T (LMG 29155T = KCTC 39846T).</title>
        <authorList>
            <person name="Das S.K."/>
        </authorList>
    </citation>
    <scope>NUCLEOTIDE SEQUENCE [LARGE SCALE GENOMIC DNA]</scope>
    <source>
        <strain evidence="3 4">S5-52</strain>
    </source>
</reference>
<accession>A0A6H0SJ63</accession>
<dbReference type="RefSeq" id="WP_172512094.1">
    <property type="nucleotide sequence ID" value="NZ_CP032549.1"/>
</dbReference>
<feature type="region of interest" description="Disordered" evidence="1">
    <location>
        <begin position="279"/>
        <end position="322"/>
    </location>
</feature>
<evidence type="ECO:0000256" key="1">
    <source>
        <dbReference type="SAM" id="MobiDB-lite"/>
    </source>
</evidence>
<dbReference type="EMBL" id="CP032549">
    <property type="protein sequence ID" value="QIV87438.1"/>
    <property type="molecule type" value="Genomic_DNA"/>
</dbReference>
<dbReference type="AlphaFoldDB" id="A0A6H0SJ63"/>
<feature type="transmembrane region" description="Helical" evidence="2">
    <location>
        <begin position="53"/>
        <end position="75"/>
    </location>
</feature>
<organism evidence="3 4">
    <name type="scientific">Glutamicibacter mishrai</name>
    <dbReference type="NCBI Taxonomy" id="1775880"/>
    <lineage>
        <taxon>Bacteria</taxon>
        <taxon>Bacillati</taxon>
        <taxon>Actinomycetota</taxon>
        <taxon>Actinomycetes</taxon>
        <taxon>Micrococcales</taxon>
        <taxon>Micrococcaceae</taxon>
        <taxon>Glutamicibacter</taxon>
    </lineage>
</organism>
<protein>
    <submittedName>
        <fullName evidence="3">Cytochrome C biogenesis protein</fullName>
    </submittedName>
</protein>
<proteinExistence type="predicted"/>
<dbReference type="InterPro" id="IPR051790">
    <property type="entry name" value="Cytochrome_c-biogenesis_DsbD"/>
</dbReference>
<name>A0A6H0SJ63_9MICC</name>
<gene>
    <name evidence="3" type="ORF">D3791_10090</name>
</gene>
<feature type="transmembrane region" description="Helical" evidence="2">
    <location>
        <begin position="203"/>
        <end position="225"/>
    </location>
</feature>